<dbReference type="Pfam" id="PF06042">
    <property type="entry name" value="NTP_transf_6"/>
    <property type="match status" value="1"/>
</dbReference>
<dbReference type="AlphaFoldDB" id="Q8CLF2"/>
<dbReference type="Proteomes" id="UP000001019">
    <property type="component" value="Chromosome"/>
</dbReference>
<dbReference type="DNASU" id="1146443"/>
<gene>
    <name evidence="1" type="ordered locus">y1496</name>
    <name evidence="2" type="ordered locus">YP_2610</name>
</gene>
<accession>Q8CLF2</accession>
<reference evidence="2" key="4">
    <citation type="submission" date="2016-05" db="EMBL/GenBank/DDBJ databases">
        <title>Reannotation of Yersinia pestis strain 91001 based on omics data.</title>
        <authorList>
            <person name="Yiqing M."/>
        </authorList>
    </citation>
    <scope>NUCLEOTIDE SEQUENCE</scope>
    <source>
        <strain evidence="2">91001</strain>
    </source>
</reference>
<reference evidence="1 4" key="1">
    <citation type="journal article" date="2002" name="J. Bacteriol.">
        <title>Genome sequence of Yersinia pestis KIM.</title>
        <authorList>
            <person name="Deng W."/>
            <person name="Burland V."/>
            <person name="Plunkett G.III."/>
            <person name="Boutin A."/>
            <person name="Mayhew G.F."/>
            <person name="Liss P."/>
            <person name="Perna N.T."/>
            <person name="Rose D.J."/>
            <person name="Mau B."/>
            <person name="Zhou S."/>
            <person name="Schwartz D.C."/>
            <person name="Fetherston J.D."/>
            <person name="Lindler L.E."/>
            <person name="Brubaker R.R."/>
            <person name="Plana G.V."/>
            <person name="Straley S.C."/>
            <person name="McDonough K.A."/>
            <person name="Nilles M.L."/>
            <person name="Matson J.S."/>
            <person name="Blattner F.R."/>
            <person name="Perry R.D."/>
        </authorList>
    </citation>
    <scope>NUCLEOTIDE SEQUENCE [LARGE SCALE GENOMIC DNA]</scope>
    <source>
        <strain evidence="1">KIM</strain>
        <strain evidence="4">KIM10+ / Biovar Mediaevalis</strain>
    </source>
</reference>
<name>Q8CLF2_YERPE</name>
<protein>
    <recommendedName>
        <fullName evidence="5">Nucleotidyltransferase family protein</fullName>
    </recommendedName>
</protein>
<dbReference type="PANTHER" id="PTHR39166">
    <property type="entry name" value="BLL1166 PROTEIN"/>
    <property type="match status" value="1"/>
</dbReference>
<reference evidence="3" key="3">
    <citation type="journal article" date="2004" name="DNA Res.">
        <title>Complete genome sequence of Yersinia pestis strain 91001, an isolate avirulent to humans.</title>
        <authorList>
            <person name="Song Y."/>
            <person name="Tong Z."/>
            <person name="Wang J."/>
            <person name="Wang L."/>
            <person name="Guo Z."/>
            <person name="Han Y."/>
            <person name="Zhang J."/>
            <person name="Pei D."/>
            <person name="Zhou D."/>
            <person name="Qin H."/>
            <person name="Pang X."/>
            <person name="Han Y."/>
            <person name="Zhai J."/>
            <person name="Li M."/>
            <person name="Cui B."/>
            <person name="Qi Z."/>
            <person name="Jin L."/>
            <person name="Dai R."/>
            <person name="Chen F."/>
            <person name="Li S."/>
            <person name="Ye C."/>
            <person name="Du Z."/>
            <person name="Lin W."/>
            <person name="Wang J."/>
            <person name="Yu J."/>
            <person name="Yang H."/>
            <person name="Wang J."/>
            <person name="Huang P."/>
            <person name="Yang R."/>
        </authorList>
    </citation>
    <scope>NUCLEOTIDE SEQUENCE [LARGE SCALE GENOMIC DNA]</scope>
    <source>
        <strain evidence="3">91001 / Biovar Mediaevalis</strain>
    </source>
</reference>
<dbReference type="EnsemblBacteria" id="AAS62803">
    <property type="protein sequence ID" value="AAS62803"/>
    <property type="gene ID" value="YP_2610"/>
</dbReference>
<dbReference type="PANTHER" id="PTHR39166:SF1">
    <property type="entry name" value="BLL1166 PROTEIN"/>
    <property type="match status" value="1"/>
</dbReference>
<dbReference type="HOGENOM" id="CLU_092842_1_0_6"/>
<evidence type="ECO:0000313" key="1">
    <source>
        <dbReference type="EMBL" id="AAM85067.1"/>
    </source>
</evidence>
<dbReference type="EMBL" id="AE017042">
    <property type="protein sequence ID" value="AAS62803.1"/>
    <property type="molecule type" value="Genomic_DNA"/>
</dbReference>
<accession>Q74SJ3</accession>
<evidence type="ECO:0000313" key="3">
    <source>
        <dbReference type="Proteomes" id="UP000001019"/>
    </source>
</evidence>
<dbReference type="EMBL" id="AE009952">
    <property type="protein sequence ID" value="AAM85067.1"/>
    <property type="molecule type" value="Genomic_DNA"/>
</dbReference>
<organism evidence="1 4">
    <name type="scientific">Yersinia pestis</name>
    <dbReference type="NCBI Taxonomy" id="632"/>
    <lineage>
        <taxon>Bacteria</taxon>
        <taxon>Pseudomonadati</taxon>
        <taxon>Pseudomonadota</taxon>
        <taxon>Gammaproteobacteria</taxon>
        <taxon>Enterobacterales</taxon>
        <taxon>Yersiniaceae</taxon>
        <taxon>Yersinia</taxon>
    </lineage>
</organism>
<evidence type="ECO:0000313" key="2">
    <source>
        <dbReference type="EMBL" id="AAS62803.1"/>
    </source>
</evidence>
<sequence length="203" mass="23497">MMMVPHQQIIQWLRTDPYRMQALYTARELGLNQWCLAAGFVRNLVWDQLHGYLSPTPLNDIDLVYFDKKDISEQHDLQLEALLLNKHMPHKQTVHKQMVHKQTAQKNRFPWSVKNQARMHLHSGRLPYTSTEDAISYWVEIETAIGARLTDEGEIELIAPLGLAALFALTVTLNPKNGELATFDQRVNSKSWLQHWPNLHVVA</sequence>
<reference evidence="2" key="2">
    <citation type="submission" date="2003-04" db="EMBL/GenBank/DDBJ databases">
        <authorList>
            <person name="Song Y."/>
            <person name="Tong Z."/>
            <person name="Wang L."/>
            <person name="Han Y."/>
            <person name="Zhang J."/>
            <person name="Pei D."/>
            <person name="Wang J."/>
            <person name="Zhou D."/>
            <person name="Han Y."/>
            <person name="Pang X."/>
            <person name="Zhai J."/>
            <person name="Chen F."/>
            <person name="Qin H."/>
            <person name="Wang J."/>
            <person name="Li S."/>
            <person name="Guo Z."/>
            <person name="Ye C."/>
            <person name="Du Z."/>
            <person name="Lin W."/>
            <person name="Wang J."/>
            <person name="Yu J."/>
            <person name="Yang H."/>
            <person name="Wang J."/>
            <person name="Huang P."/>
            <person name="Yang R."/>
        </authorList>
    </citation>
    <scope>NUCLEOTIDE SEQUENCE</scope>
    <source>
        <strain evidence="2">91001</strain>
    </source>
</reference>
<dbReference type="KEGG" id="ypm:YP_2610"/>
<dbReference type="KEGG" id="ypk:y1496"/>
<evidence type="ECO:0008006" key="5">
    <source>
        <dbReference type="Google" id="ProtNLM"/>
    </source>
</evidence>
<dbReference type="Proteomes" id="UP000002490">
    <property type="component" value="Chromosome"/>
</dbReference>
<evidence type="ECO:0000313" key="4">
    <source>
        <dbReference type="Proteomes" id="UP000002490"/>
    </source>
</evidence>
<dbReference type="InterPro" id="IPR009267">
    <property type="entry name" value="NTP_transf_6"/>
</dbReference>
<proteinExistence type="predicted"/>